<sequence>MSHDPVVPSVPATADGAPDEPRLGVVVVAAGSGTRLGAGIPKALAEVGGATLLARSLGAVLGLAEEAHVVVVAPGTHLAETTAVVDRVAGAARASVAVVVGGATRQGSVRAGLAALAASVDTVLVHDAARALTPSALFAAVAHAVRAEGAGVVPGLPVTDTVKRVDPAGECLGTVDRSDLVGVQTPQGFPRAALDAAYARATAEHTDDAALFQASGGRVRVIPGDALAFKVTTAWDLRRAEELVARSEGARPEGERPDAGGSAASRLRSGIGTDVHAIDPAQPLWLAGLHWPGEPGLAGHSDGDAVSHAMCDALLSAAGLGDIGGIFGTDDPELDGAHGEVFLRRTAELVRGAGYRVVNVAVQVMAVRPKLSPRRAEAERVLSAAVGAPVSLAGTTTDGLGFTGRGDGVAAVATALVERV</sequence>
<evidence type="ECO:0000313" key="18">
    <source>
        <dbReference type="Proteomes" id="UP000195101"/>
    </source>
</evidence>
<evidence type="ECO:0000259" key="16">
    <source>
        <dbReference type="Pfam" id="PF02542"/>
    </source>
</evidence>
<dbReference type="CDD" id="cd02516">
    <property type="entry name" value="CDP-ME_synthetase"/>
    <property type="match status" value="1"/>
</dbReference>
<dbReference type="InterPro" id="IPR026596">
    <property type="entry name" value="IspD/F"/>
</dbReference>
<feature type="site" description="Positions MEP for the nucleophilic attack" evidence="14">
    <location>
        <position position="230"/>
    </location>
</feature>
<dbReference type="GO" id="GO:0046872">
    <property type="term" value="F:metal ion binding"/>
    <property type="evidence" value="ECO:0007669"/>
    <property type="project" value="UniProtKB-KW"/>
</dbReference>
<evidence type="ECO:0000256" key="2">
    <source>
        <dbReference type="ARBA" id="ARBA00001282"/>
    </source>
</evidence>
<dbReference type="NCBIfam" id="TIGR00151">
    <property type="entry name" value="ispF"/>
    <property type="match status" value="1"/>
</dbReference>
<dbReference type="Proteomes" id="UP000195101">
    <property type="component" value="Unassembled WGS sequence"/>
</dbReference>
<dbReference type="SUPFAM" id="SSF69765">
    <property type="entry name" value="IpsF-like"/>
    <property type="match status" value="1"/>
</dbReference>
<comment type="pathway">
    <text evidence="5 14">Isoprenoid biosynthesis; isopentenyl diphosphate biosynthesis via DXP pathway; isopentenyl diphosphate from 1-deoxy-D-xylulose 5-phosphate: step 2/6.</text>
</comment>
<comment type="function">
    <text evidence="14">Bifunctional enzyme that catalyzes the formation of 4-diphosphocytidyl-2-C-methyl-D-erythritol from CTP and 2-C-methyl-D-erythritol 4-phosphate (MEP) (IspD), and catalyzes the conversion of 4-diphosphocytidyl-2-C-methyl-D-erythritol 2-phosphate (CDP-ME2P) to 2-C-methyl-D-erythritol 2,4-cyclodiphosphate (ME-CPP) with a corresponding release of cytidine 5-monophosphate (CMP) (IspF).</text>
</comment>
<dbReference type="HAMAP" id="MF_00108">
    <property type="entry name" value="IspD"/>
    <property type="match status" value="1"/>
</dbReference>
<dbReference type="InterPro" id="IPR003526">
    <property type="entry name" value="MECDP_synthase"/>
</dbReference>
<evidence type="ECO:0000256" key="5">
    <source>
        <dbReference type="ARBA" id="ARBA00004787"/>
    </source>
</evidence>
<dbReference type="GO" id="GO:0050518">
    <property type="term" value="F:2-C-methyl-D-erythritol 4-phosphate cytidylyltransferase activity"/>
    <property type="evidence" value="ECO:0007669"/>
    <property type="project" value="UniProtKB-UniRule"/>
</dbReference>
<dbReference type="GO" id="GO:0016114">
    <property type="term" value="P:terpenoid biosynthetic process"/>
    <property type="evidence" value="ECO:0007669"/>
    <property type="project" value="InterPro"/>
</dbReference>
<dbReference type="HAMAP" id="MF_00107">
    <property type="entry name" value="IspF"/>
    <property type="match status" value="1"/>
</dbReference>
<name>A0A251YMR8_9MICO</name>
<proteinExistence type="inferred from homology"/>
<comment type="caution">
    <text evidence="14">Lacks conserved residue(s) required for the propagation of feature annotation.</text>
</comment>
<keyword evidence="10 14" id="KW-0479">Metal-binding</keyword>
<evidence type="ECO:0000256" key="10">
    <source>
        <dbReference type="ARBA" id="ARBA00022723"/>
    </source>
</evidence>
<dbReference type="PROSITE" id="PS01295">
    <property type="entry name" value="ISPD"/>
    <property type="match status" value="1"/>
</dbReference>
<evidence type="ECO:0000256" key="13">
    <source>
        <dbReference type="ARBA" id="ARBA00023268"/>
    </source>
</evidence>
<feature type="binding site" evidence="14">
    <location>
        <begin position="395"/>
        <end position="398"/>
    </location>
    <ligand>
        <name>4-CDP-2-C-methyl-D-erythritol 2-phosphate</name>
        <dbReference type="ChEBI" id="CHEBI:57919"/>
    </ligand>
</feature>
<evidence type="ECO:0000256" key="3">
    <source>
        <dbReference type="ARBA" id="ARBA00001968"/>
    </source>
</evidence>
<keyword evidence="8 14" id="KW-0808">Transferase</keyword>
<dbReference type="OrthoDB" id="9802561at2"/>
<evidence type="ECO:0000256" key="15">
    <source>
        <dbReference type="SAM" id="MobiDB-lite"/>
    </source>
</evidence>
<feature type="site" description="Transition state stabilizer" evidence="14">
    <location>
        <position position="35"/>
    </location>
</feature>
<dbReference type="PANTHER" id="PTHR43181:SF1">
    <property type="entry name" value="2-C-METHYL-D-ERYTHRITOL 2,4-CYCLODIPHOSPHATE SYNTHASE, CHLOROPLASTIC"/>
    <property type="match status" value="1"/>
</dbReference>
<feature type="binding site" evidence="14">
    <location>
        <position position="405"/>
    </location>
    <ligand>
        <name>4-CDP-2-C-methyl-D-erythritol 2-phosphate</name>
        <dbReference type="ChEBI" id="CHEBI:57919"/>
    </ligand>
</feature>
<feature type="binding site" evidence="14">
    <location>
        <begin position="274"/>
        <end position="276"/>
    </location>
    <ligand>
        <name>4-CDP-2-C-methyl-D-erythritol 2-phosphate</name>
        <dbReference type="ChEBI" id="CHEBI:57919"/>
    </ligand>
</feature>
<dbReference type="EC" id="2.7.7.60" evidence="14"/>
<protein>
    <recommendedName>
        <fullName evidence="14">Bifunctional enzyme IspD/IspF</fullName>
    </recommendedName>
    <domain>
        <recommendedName>
            <fullName evidence="14">2-C-methyl-D-erythritol 4-phosphate cytidylyltransferase</fullName>
            <ecNumber evidence="14">2.7.7.60</ecNumber>
        </recommendedName>
        <alternativeName>
            <fullName evidence="14">4-diphosphocytidyl-2C-methyl-D-erythritol synthase</fullName>
        </alternativeName>
        <alternativeName>
            <fullName evidence="14">MEP cytidylyltransferase</fullName>
            <shortName evidence="14">MCT</shortName>
        </alternativeName>
    </domain>
    <domain>
        <recommendedName>
            <fullName evidence="14">2-C-methyl-D-erythritol 2,4-cyclodiphosphate synthase</fullName>
            <shortName evidence="14">MECDP-synthase</shortName>
            <shortName evidence="14">MECPP-synthase</shortName>
            <shortName evidence="14">MECPS</shortName>
            <ecNumber evidence="14">4.6.1.12</ecNumber>
        </recommendedName>
    </domain>
</protein>
<evidence type="ECO:0000256" key="14">
    <source>
        <dbReference type="HAMAP-Rule" id="MF_01520"/>
    </source>
</evidence>
<dbReference type="InterPro" id="IPR036571">
    <property type="entry name" value="MECDP_synthase_sf"/>
</dbReference>
<feature type="compositionally biased region" description="Basic and acidic residues" evidence="15">
    <location>
        <begin position="245"/>
        <end position="258"/>
    </location>
</feature>
<feature type="region of interest" description="2-C-methyl-D-erythritol 2,4-cyclodiphosphate synthase" evidence="14">
    <location>
        <begin position="268"/>
        <end position="420"/>
    </location>
</feature>
<feature type="site" description="Transition state stabilizer" evidence="14">
    <location>
        <position position="396"/>
    </location>
</feature>
<dbReference type="Gene3D" id="3.30.1330.50">
    <property type="entry name" value="2-C-methyl-D-erythritol 2,4-cyclodiphosphate synthase"/>
    <property type="match status" value="1"/>
</dbReference>
<dbReference type="InterPro" id="IPR001228">
    <property type="entry name" value="IspD"/>
</dbReference>
<feature type="binding site" evidence="14">
    <location>
        <position position="402"/>
    </location>
    <ligand>
        <name>4-CDP-2-C-methyl-D-erythritol 2-phosphate</name>
        <dbReference type="ChEBI" id="CHEBI:57919"/>
    </ligand>
</feature>
<feature type="site" description="Transition state stabilizer" evidence="14">
    <location>
        <position position="42"/>
    </location>
</feature>
<dbReference type="EMBL" id="MDJZ01000011">
    <property type="protein sequence ID" value="OUE25544.1"/>
    <property type="molecule type" value="Genomic_DNA"/>
</dbReference>
<dbReference type="PANTHER" id="PTHR43181">
    <property type="entry name" value="2-C-METHYL-D-ERYTHRITOL 2,4-CYCLODIPHOSPHATE SYNTHASE, CHLOROPLASTIC"/>
    <property type="match status" value="1"/>
</dbReference>
<evidence type="ECO:0000256" key="7">
    <source>
        <dbReference type="ARBA" id="ARBA00009789"/>
    </source>
</evidence>
<evidence type="ECO:0000313" key="17">
    <source>
        <dbReference type="EMBL" id="OUE25544.1"/>
    </source>
</evidence>
<dbReference type="GO" id="GO:0019288">
    <property type="term" value="P:isopentenyl diphosphate biosynthetic process, methylerythritol 4-phosphate pathway"/>
    <property type="evidence" value="ECO:0007669"/>
    <property type="project" value="UniProtKB-UniRule"/>
</dbReference>
<dbReference type="GO" id="GO:0008685">
    <property type="term" value="F:2-C-methyl-D-erythritol 2,4-cyclodiphosphate synthase activity"/>
    <property type="evidence" value="ECO:0007669"/>
    <property type="project" value="UniProtKB-UniRule"/>
</dbReference>
<feature type="binding site" evidence="14">
    <location>
        <position position="276"/>
    </location>
    <ligand>
        <name>a divalent metal cation</name>
        <dbReference type="ChEBI" id="CHEBI:60240"/>
    </ligand>
</feature>
<dbReference type="Pfam" id="PF02542">
    <property type="entry name" value="YgbB"/>
    <property type="match status" value="1"/>
</dbReference>
<comment type="similarity">
    <text evidence="6">Belongs to the IspF family.</text>
</comment>
<feature type="region of interest" description="2-C-methyl-D-erythritol 4-phosphate cytidylyltransferase" evidence="14">
    <location>
        <begin position="1"/>
        <end position="267"/>
    </location>
</feature>
<dbReference type="InterPro" id="IPR018294">
    <property type="entry name" value="ISPD_synthase_CS"/>
</dbReference>
<comment type="catalytic activity">
    <reaction evidence="1 14">
        <text>4-CDP-2-C-methyl-D-erythritol 2-phosphate = 2-C-methyl-D-erythritol 2,4-cyclic diphosphate + CMP</text>
        <dbReference type="Rhea" id="RHEA:23864"/>
        <dbReference type="ChEBI" id="CHEBI:57919"/>
        <dbReference type="ChEBI" id="CHEBI:58483"/>
        <dbReference type="ChEBI" id="CHEBI:60377"/>
        <dbReference type="EC" id="4.6.1.12"/>
    </reaction>
</comment>
<feature type="domain" description="2-C-methyl-D-erythritol 2,4-cyclodiphosphate synthase" evidence="16">
    <location>
        <begin position="268"/>
        <end position="417"/>
    </location>
</feature>
<feature type="site" description="Positions MEP for the nucleophilic attack" evidence="14">
    <location>
        <position position="177"/>
    </location>
</feature>
<evidence type="ECO:0000256" key="1">
    <source>
        <dbReference type="ARBA" id="ARBA00000200"/>
    </source>
</evidence>
<dbReference type="UniPathway" id="UPA00056">
    <property type="reaction ID" value="UER00093"/>
</dbReference>
<dbReference type="FunFam" id="3.30.1330.50:FF:000003">
    <property type="entry name" value="2-C-methyl-D-erythritol 2,4-cyclodiphosphate synthase"/>
    <property type="match status" value="1"/>
</dbReference>
<dbReference type="NCBIfam" id="TIGR00453">
    <property type="entry name" value="ispD"/>
    <property type="match status" value="1"/>
</dbReference>
<dbReference type="RefSeq" id="WP_086514254.1">
    <property type="nucleotide sequence ID" value="NZ_MDJZ01000011.1"/>
</dbReference>
<keyword evidence="9 14" id="KW-0548">Nucleotidyltransferase</keyword>
<dbReference type="InterPro" id="IPR029044">
    <property type="entry name" value="Nucleotide-diphossugar_trans"/>
</dbReference>
<evidence type="ECO:0000256" key="6">
    <source>
        <dbReference type="ARBA" id="ARBA00008480"/>
    </source>
</evidence>
<dbReference type="PROSITE" id="PS01350">
    <property type="entry name" value="ISPF"/>
    <property type="match status" value="1"/>
</dbReference>
<comment type="similarity">
    <text evidence="7">Belongs to the IspD/TarI cytidylyltransferase family. IspD subfamily.</text>
</comment>
<dbReference type="InterPro" id="IPR020555">
    <property type="entry name" value="MECDP_synthase_CS"/>
</dbReference>
<dbReference type="HAMAP" id="MF_01520">
    <property type="entry name" value="IspDF"/>
    <property type="match status" value="1"/>
</dbReference>
<feature type="site" description="Transition state stabilizer" evidence="14">
    <location>
        <position position="300"/>
    </location>
</feature>
<dbReference type="Gene3D" id="3.90.550.10">
    <property type="entry name" value="Spore Coat Polysaccharide Biosynthesis Protein SpsA, Chain A"/>
    <property type="match status" value="1"/>
</dbReference>
<accession>A0A251YMR8</accession>
<feature type="binding site" evidence="14">
    <location>
        <begin position="300"/>
        <end position="301"/>
    </location>
    <ligand>
        <name>4-CDP-2-C-methyl-D-erythritol 2-phosphate</name>
        <dbReference type="ChEBI" id="CHEBI:57919"/>
    </ligand>
</feature>
<evidence type="ECO:0000256" key="11">
    <source>
        <dbReference type="ARBA" id="ARBA00023229"/>
    </source>
</evidence>
<feature type="binding site" evidence="14">
    <location>
        <position position="274"/>
    </location>
    <ligand>
        <name>a divalent metal cation</name>
        <dbReference type="ChEBI" id="CHEBI:60240"/>
    </ligand>
</feature>
<feature type="region of interest" description="Disordered" evidence="15">
    <location>
        <begin position="245"/>
        <end position="266"/>
    </location>
</feature>
<dbReference type="InterPro" id="IPR034683">
    <property type="entry name" value="IspD/TarI"/>
</dbReference>
<keyword evidence="11 14" id="KW-0414">Isoprene biosynthesis</keyword>
<comment type="catalytic activity">
    <reaction evidence="2 14">
        <text>2-C-methyl-D-erythritol 4-phosphate + CTP + H(+) = 4-CDP-2-C-methyl-D-erythritol + diphosphate</text>
        <dbReference type="Rhea" id="RHEA:13429"/>
        <dbReference type="ChEBI" id="CHEBI:15378"/>
        <dbReference type="ChEBI" id="CHEBI:33019"/>
        <dbReference type="ChEBI" id="CHEBI:37563"/>
        <dbReference type="ChEBI" id="CHEBI:57823"/>
        <dbReference type="ChEBI" id="CHEBI:58262"/>
        <dbReference type="EC" id="2.7.7.60"/>
    </reaction>
</comment>
<dbReference type="Pfam" id="PF01128">
    <property type="entry name" value="IspD"/>
    <property type="match status" value="1"/>
</dbReference>
<evidence type="ECO:0000256" key="4">
    <source>
        <dbReference type="ARBA" id="ARBA00004709"/>
    </source>
</evidence>
<keyword evidence="13 14" id="KW-0511">Multifunctional enzyme</keyword>
<comment type="similarity">
    <text evidence="14">In the C-terminal section; belongs to the IspF family.</text>
</comment>
<reference evidence="17 18" key="1">
    <citation type="submission" date="2016-08" db="EMBL/GenBank/DDBJ databases">
        <title>Genome sequence of Clavibacter michiganensis spp strain CFBP8019.</title>
        <authorList>
            <person name="Thapa S.P."/>
            <person name="Coaker G."/>
            <person name="Jacques M.-A."/>
        </authorList>
    </citation>
    <scope>NUCLEOTIDE SEQUENCE [LARGE SCALE GENOMIC DNA]</scope>
    <source>
        <strain evidence="17">CFBP8019</strain>
    </source>
</reference>
<feature type="binding site" evidence="14">
    <location>
        <begin position="322"/>
        <end position="324"/>
    </location>
    <ligand>
        <name>4-CDP-2-C-methyl-D-erythritol 2-phosphate</name>
        <dbReference type="ChEBI" id="CHEBI:57919"/>
    </ligand>
</feature>
<evidence type="ECO:0000256" key="12">
    <source>
        <dbReference type="ARBA" id="ARBA00023239"/>
    </source>
</evidence>
<comment type="caution">
    <text evidence="17">The sequence shown here is derived from an EMBL/GenBank/DDBJ whole genome shotgun (WGS) entry which is preliminary data.</text>
</comment>
<comment type="similarity">
    <text evidence="14">In the N-terminal section; belongs to the IspD/TarI cytidylyltransferase family. IspD subfamily.</text>
</comment>
<dbReference type="AlphaFoldDB" id="A0A251YMR8"/>
<evidence type="ECO:0000256" key="8">
    <source>
        <dbReference type="ARBA" id="ARBA00022679"/>
    </source>
</evidence>
<gene>
    <name evidence="17" type="primary">ispF</name>
    <name evidence="14" type="synonym">ispDF</name>
    <name evidence="17" type="ORF">BFL37_06040</name>
</gene>
<keyword evidence="12 14" id="KW-0456">Lyase</keyword>
<keyword evidence="18" id="KW-1185">Reference proteome</keyword>
<dbReference type="SUPFAM" id="SSF53448">
    <property type="entry name" value="Nucleotide-diphospho-sugar transferases"/>
    <property type="match status" value="1"/>
</dbReference>
<comment type="cofactor">
    <cofactor evidence="3 14">
        <name>a divalent metal cation</name>
        <dbReference type="ChEBI" id="CHEBI:60240"/>
    </cofactor>
</comment>
<organism evidence="17 18">
    <name type="scientific">Clavibacter michiganensis</name>
    <dbReference type="NCBI Taxonomy" id="28447"/>
    <lineage>
        <taxon>Bacteria</taxon>
        <taxon>Bacillati</taxon>
        <taxon>Actinomycetota</taxon>
        <taxon>Actinomycetes</taxon>
        <taxon>Micrococcales</taxon>
        <taxon>Microbacteriaceae</taxon>
        <taxon>Clavibacter</taxon>
    </lineage>
</organism>
<dbReference type="CDD" id="cd00554">
    <property type="entry name" value="MECDP_synthase"/>
    <property type="match status" value="1"/>
</dbReference>
<dbReference type="EC" id="4.6.1.12" evidence="14"/>
<evidence type="ECO:0000256" key="9">
    <source>
        <dbReference type="ARBA" id="ARBA00022695"/>
    </source>
</evidence>
<feature type="binding site" evidence="14">
    <location>
        <position position="308"/>
    </location>
    <ligand>
        <name>a divalent metal cation</name>
        <dbReference type="ChEBI" id="CHEBI:60240"/>
    </ligand>
</feature>
<comment type="pathway">
    <text evidence="4 14">Isoprenoid biosynthesis; isopentenyl diphosphate biosynthesis via DXP pathway; isopentenyl diphosphate from 1-deoxy-D-xylulose 5-phosphate: step 4/6.</text>
</comment>